<feature type="compositionally biased region" description="Basic residues" evidence="1">
    <location>
        <begin position="56"/>
        <end position="65"/>
    </location>
</feature>
<name>A0A7M7IRE9_NASVI</name>
<organism evidence="2 3">
    <name type="scientific">Nasonia vitripennis</name>
    <name type="common">Parasitic wasp</name>
    <dbReference type="NCBI Taxonomy" id="7425"/>
    <lineage>
        <taxon>Eukaryota</taxon>
        <taxon>Metazoa</taxon>
        <taxon>Ecdysozoa</taxon>
        <taxon>Arthropoda</taxon>
        <taxon>Hexapoda</taxon>
        <taxon>Insecta</taxon>
        <taxon>Pterygota</taxon>
        <taxon>Neoptera</taxon>
        <taxon>Endopterygota</taxon>
        <taxon>Hymenoptera</taxon>
        <taxon>Apocrita</taxon>
        <taxon>Proctotrupomorpha</taxon>
        <taxon>Chalcidoidea</taxon>
        <taxon>Pteromalidae</taxon>
        <taxon>Pteromalinae</taxon>
        <taxon>Nasonia</taxon>
    </lineage>
</organism>
<feature type="region of interest" description="Disordered" evidence="1">
    <location>
        <begin position="328"/>
        <end position="347"/>
    </location>
</feature>
<evidence type="ECO:0000256" key="1">
    <source>
        <dbReference type="SAM" id="MobiDB-lite"/>
    </source>
</evidence>
<proteinExistence type="predicted"/>
<reference evidence="2" key="1">
    <citation type="submission" date="2021-01" db="UniProtKB">
        <authorList>
            <consortium name="EnsemblMetazoa"/>
        </authorList>
    </citation>
    <scope>IDENTIFICATION</scope>
</reference>
<dbReference type="EnsemblMetazoa" id="XM_031925954">
    <property type="protein sequence ID" value="XP_031781814"/>
    <property type="gene ID" value="LOC100679927"/>
</dbReference>
<feature type="region of interest" description="Disordered" evidence="1">
    <location>
        <begin position="219"/>
        <end position="238"/>
    </location>
</feature>
<evidence type="ECO:0000313" key="2">
    <source>
        <dbReference type="EnsemblMetazoa" id="XP_016842186"/>
    </source>
</evidence>
<accession>A0A7M7IRE9</accession>
<feature type="region of interest" description="Disordered" evidence="1">
    <location>
        <begin position="46"/>
        <end position="102"/>
    </location>
</feature>
<protein>
    <submittedName>
        <fullName evidence="2">Uncharacterized protein</fullName>
    </submittedName>
</protein>
<gene>
    <name evidence="2" type="primary">100679927</name>
</gene>
<keyword evidence="3" id="KW-1185">Reference proteome</keyword>
<feature type="compositionally biased region" description="Low complexity" evidence="1">
    <location>
        <begin position="220"/>
        <end position="230"/>
    </location>
</feature>
<dbReference type="InParanoid" id="A0A7M7IRE9"/>
<evidence type="ECO:0000313" key="3">
    <source>
        <dbReference type="Proteomes" id="UP000002358"/>
    </source>
</evidence>
<dbReference type="AlphaFoldDB" id="A0A7M7IRE9"/>
<sequence length="398" mass="45555">MATQATQNLKAVPKLSEINNLNDALIKSIKQEELLESTLRLRNLPRTPRNYITTTNRRRRQHPKLKTVSQRSHFDSRANPILNSSNTNTSERSENDSTYGSIDSPDHVFYNLMEYRGNDSGAESEFHIKNMSNSNSEMVRVNQHSMFGSIGTKFINVEDMRAKLENKSAKNIPKKIIFLIPAELEASVEILKVQPMVQTVKSKVENVLSEDEVFSGINQLPTSTTTLPSPRNDSDGSDFLGPIKRQMKKNNMKKRNAPYARRIVQGRAKENYRPSVVKDTSNAPHCALDNFKLEIPESYVQQDFQQTHDSAGPIRSKTYRNGAYKRTTPLRSYSNSSNIGNNNTPVNGYYSRYPGIMNQFSRDRNDRNKPYYNSKFRKVKLCWNCQSDCHLFRQCPLA</sequence>
<dbReference type="Proteomes" id="UP000002358">
    <property type="component" value="Unassembled WGS sequence"/>
</dbReference>
<dbReference type="KEGG" id="nvi:100679927"/>
<feature type="compositionally biased region" description="Low complexity" evidence="1">
    <location>
        <begin position="332"/>
        <end position="343"/>
    </location>
</feature>
<feature type="compositionally biased region" description="Low complexity" evidence="1">
    <location>
        <begin position="46"/>
        <end position="55"/>
    </location>
</feature>
<dbReference type="EnsemblMetazoa" id="XM_016986697">
    <property type="protein sequence ID" value="XP_016842186"/>
    <property type="gene ID" value="LOC100679927"/>
</dbReference>